<evidence type="ECO:0000256" key="5">
    <source>
        <dbReference type="SAM" id="MobiDB-lite"/>
    </source>
</evidence>
<proteinExistence type="predicted"/>
<dbReference type="RefSeq" id="XP_056040154.1">
    <property type="nucleotide sequence ID" value="XM_056191015.1"/>
</dbReference>
<keyword evidence="2 4" id="KW-0863">Zinc-finger</keyword>
<evidence type="ECO:0000256" key="3">
    <source>
        <dbReference type="ARBA" id="ARBA00022833"/>
    </source>
</evidence>
<dbReference type="InterPro" id="IPR007853">
    <property type="entry name" value="Znf_DNL-typ"/>
</dbReference>
<dbReference type="GO" id="GO:0051087">
    <property type="term" value="F:protein-folding chaperone binding"/>
    <property type="evidence" value="ECO:0007669"/>
    <property type="project" value="TreeGrafter"/>
</dbReference>
<dbReference type="EMBL" id="JARPMG010000013">
    <property type="protein sequence ID" value="KAJ8096704.1"/>
    <property type="molecule type" value="Genomic_DNA"/>
</dbReference>
<protein>
    <submittedName>
        <fullName evidence="7">DNL zinc finger-domain-containing protein</fullName>
    </submittedName>
</protein>
<keyword evidence="8" id="KW-1185">Reference proteome</keyword>
<accession>A0AAD7QKE9</accession>
<keyword evidence="1" id="KW-0479">Metal-binding</keyword>
<dbReference type="GeneID" id="80886181"/>
<dbReference type="InterPro" id="IPR024158">
    <property type="entry name" value="Mt_import_TIM15"/>
</dbReference>
<dbReference type="PANTHER" id="PTHR20922">
    <property type="entry name" value="DNL-TYPE ZINC FINGER PROTEIN"/>
    <property type="match status" value="1"/>
</dbReference>
<evidence type="ECO:0000313" key="8">
    <source>
        <dbReference type="Proteomes" id="UP001217417"/>
    </source>
</evidence>
<name>A0AAD7QKE9_9ASCO</name>
<sequence length="201" mass="22402">MWKLRASAITRGLLELRPNIVSGQIRSVVGNPAQYRLQSRPFSAAAISRTSSQRNRSSATQDPAHTHTHANGEVCAHDHSHSHSQSVPHDPSYREVARAKIPIDRPTYNITLTCKVCKNRSSHFMSHQAYHHGTVLVKCPGCNNRHLIADHLKIFSDTRITIEDIIAKDGAVIRKGTVAEYRGEITEFTQPIIVPDDAETE</sequence>
<dbReference type="Proteomes" id="UP001217417">
    <property type="component" value="Unassembled WGS sequence"/>
</dbReference>
<keyword evidence="3" id="KW-0862">Zinc</keyword>
<gene>
    <name evidence="7" type="ORF">POJ06DRAFT_42849</name>
</gene>
<evidence type="ECO:0000259" key="6">
    <source>
        <dbReference type="PROSITE" id="PS51501"/>
    </source>
</evidence>
<evidence type="ECO:0000256" key="2">
    <source>
        <dbReference type="ARBA" id="ARBA00022771"/>
    </source>
</evidence>
<organism evidence="7 8">
    <name type="scientific">Lipomyces tetrasporus</name>
    <dbReference type="NCBI Taxonomy" id="54092"/>
    <lineage>
        <taxon>Eukaryota</taxon>
        <taxon>Fungi</taxon>
        <taxon>Dikarya</taxon>
        <taxon>Ascomycota</taxon>
        <taxon>Saccharomycotina</taxon>
        <taxon>Lipomycetes</taxon>
        <taxon>Lipomycetales</taxon>
        <taxon>Lipomycetaceae</taxon>
        <taxon>Lipomyces</taxon>
    </lineage>
</organism>
<evidence type="ECO:0000256" key="1">
    <source>
        <dbReference type="ARBA" id="ARBA00022723"/>
    </source>
</evidence>
<feature type="region of interest" description="Disordered" evidence="5">
    <location>
        <begin position="46"/>
        <end position="68"/>
    </location>
</feature>
<dbReference type="PANTHER" id="PTHR20922:SF13">
    <property type="entry name" value="DNL-TYPE ZINC FINGER PROTEIN"/>
    <property type="match status" value="1"/>
</dbReference>
<feature type="compositionally biased region" description="Polar residues" evidence="5">
    <location>
        <begin position="48"/>
        <end position="63"/>
    </location>
</feature>
<dbReference type="Pfam" id="PF05180">
    <property type="entry name" value="zf-DNL"/>
    <property type="match status" value="1"/>
</dbReference>
<evidence type="ECO:0000256" key="4">
    <source>
        <dbReference type="PROSITE-ProRule" id="PRU00834"/>
    </source>
</evidence>
<reference evidence="7" key="1">
    <citation type="submission" date="2023-03" db="EMBL/GenBank/DDBJ databases">
        <title>Near-Complete genome sequence of Lipomyces tetrasporous NRRL Y-64009, an oleaginous yeast capable of growing on lignocellulosic hydrolysates.</title>
        <authorList>
            <consortium name="Lawrence Berkeley National Laboratory"/>
            <person name="Jagtap S.S."/>
            <person name="Liu J.-J."/>
            <person name="Walukiewicz H.E."/>
            <person name="Pangilinan J."/>
            <person name="Lipzen A."/>
            <person name="Ahrendt S."/>
            <person name="Koriabine M."/>
            <person name="Cobaugh K."/>
            <person name="Salamov A."/>
            <person name="Yoshinaga Y."/>
            <person name="Ng V."/>
            <person name="Daum C."/>
            <person name="Grigoriev I.V."/>
            <person name="Slininger P.J."/>
            <person name="Dien B.S."/>
            <person name="Jin Y.-S."/>
            <person name="Rao C.V."/>
        </authorList>
    </citation>
    <scope>NUCLEOTIDE SEQUENCE</scope>
    <source>
        <strain evidence="7">NRRL Y-64009</strain>
    </source>
</reference>
<dbReference type="GO" id="GO:0008270">
    <property type="term" value="F:zinc ion binding"/>
    <property type="evidence" value="ECO:0007669"/>
    <property type="project" value="UniProtKB-KW"/>
</dbReference>
<dbReference type="AlphaFoldDB" id="A0AAD7QKE9"/>
<dbReference type="GO" id="GO:0006457">
    <property type="term" value="P:protein folding"/>
    <property type="evidence" value="ECO:0007669"/>
    <property type="project" value="TreeGrafter"/>
</dbReference>
<dbReference type="GO" id="GO:0005739">
    <property type="term" value="C:mitochondrion"/>
    <property type="evidence" value="ECO:0007669"/>
    <property type="project" value="TreeGrafter"/>
</dbReference>
<dbReference type="PROSITE" id="PS51501">
    <property type="entry name" value="ZF_DNL"/>
    <property type="match status" value="1"/>
</dbReference>
<feature type="domain" description="DNL-type" evidence="6">
    <location>
        <begin position="103"/>
        <end position="198"/>
    </location>
</feature>
<comment type="caution">
    <text evidence="7">The sequence shown here is derived from an EMBL/GenBank/DDBJ whole genome shotgun (WGS) entry which is preliminary data.</text>
</comment>
<evidence type="ECO:0000313" key="7">
    <source>
        <dbReference type="EMBL" id="KAJ8096704.1"/>
    </source>
</evidence>
<dbReference type="GO" id="GO:0050821">
    <property type="term" value="P:protein stabilization"/>
    <property type="evidence" value="ECO:0007669"/>
    <property type="project" value="TreeGrafter"/>
</dbReference>
<dbReference type="GO" id="GO:0030150">
    <property type="term" value="P:protein import into mitochondrial matrix"/>
    <property type="evidence" value="ECO:0007669"/>
    <property type="project" value="TreeGrafter"/>
</dbReference>